<dbReference type="Proteomes" id="UP001169242">
    <property type="component" value="Unassembled WGS sequence"/>
</dbReference>
<evidence type="ECO:0000313" key="3">
    <source>
        <dbReference type="EMBL" id="MDA3729954.1"/>
    </source>
</evidence>
<evidence type="ECO:0000313" key="4">
    <source>
        <dbReference type="Proteomes" id="UP001169242"/>
    </source>
</evidence>
<dbReference type="EMBL" id="JAQIFT010000004">
    <property type="protein sequence ID" value="MDA3729954.1"/>
    <property type="molecule type" value="Genomic_DNA"/>
</dbReference>
<proteinExistence type="predicted"/>
<comment type="caution">
    <text evidence="3">The sequence shown here is derived from an EMBL/GenBank/DDBJ whole genome shotgun (WGS) entry which is preliminary data.</text>
</comment>
<dbReference type="InterPro" id="IPR038765">
    <property type="entry name" value="Papain-like_cys_pep_sf"/>
</dbReference>
<keyword evidence="1" id="KW-1133">Transmembrane helix</keyword>
<feature type="domain" description="Transglutaminase-like" evidence="2">
    <location>
        <begin position="153"/>
        <end position="212"/>
    </location>
</feature>
<evidence type="ECO:0000256" key="1">
    <source>
        <dbReference type="SAM" id="Phobius"/>
    </source>
</evidence>
<accession>A0AA42DJ93</accession>
<dbReference type="SUPFAM" id="SSF54001">
    <property type="entry name" value="Cysteine proteinases"/>
    <property type="match status" value="1"/>
</dbReference>
<organism evidence="3 4">
    <name type="scientific">Holtiella tumoricola</name>
    <dbReference type="NCBI Taxonomy" id="3018743"/>
    <lineage>
        <taxon>Bacteria</taxon>
        <taxon>Bacillati</taxon>
        <taxon>Bacillota</taxon>
        <taxon>Clostridia</taxon>
        <taxon>Lachnospirales</taxon>
        <taxon>Cellulosilyticaceae</taxon>
        <taxon>Holtiella</taxon>
    </lineage>
</organism>
<dbReference type="RefSeq" id="WP_271010720.1">
    <property type="nucleotide sequence ID" value="NZ_JAQIFT010000004.1"/>
</dbReference>
<dbReference type="PANTHER" id="PTHR35532:SF5">
    <property type="entry name" value="CARBOHYDRATE-BINDING DOMAIN-CONTAINING PROTEIN"/>
    <property type="match status" value="1"/>
</dbReference>
<dbReference type="Pfam" id="PF01841">
    <property type="entry name" value="Transglut_core"/>
    <property type="match status" value="1"/>
</dbReference>
<dbReference type="Gene3D" id="2.60.40.1120">
    <property type="entry name" value="Carboxypeptidase-like, regulatory domain"/>
    <property type="match status" value="1"/>
</dbReference>
<sequence>MLVSNEHRQIIEERFVAVREAAKHREEELFGVLTECNEDEAICLKYLYAFMPEQDLANHDGALFLKFVRQALKVRQIVPWGDKLTGGLFLNYVLQYRMSNEYIEFYKDDFFEELYPRIEGKSMQEAALIINYWCFEKATYQTTDSRTTDPLTTIRNAYGRCGEESVLGVAAFRSVGIPARQAYTPRWAHCDDNHAWVEVWTDGEWHFLGACEPEATLDSGWFQLSASRGMLIGSKVFATTVENELITRQTDSATEVNTLDRYAATKEITITVNDPTGNPVEGAKVRFEVVNYGELFPLTELETNALGQAKFTTGFGDLLIYVHKEGIATYDQIDVRLEDHLTIVLTDKERTPGLVETITLVPPKGASPDENAIDEETKKRHEACHQEAQSIRNAFAGTFFLGDKAREWAKDFAPFEEGVAKHLESARGNYEEIQVFFTDEATKDLLAYKVKMLDTMNTKDLSDTSCETLKAHLQHAMQFKDNFEEAVFIKGILAPRIATEKITPYRQGLEVFFDVAQVASFKQNPRSIYDFVDAHIATATSAQNGYLCALPVGVMKVRLGHVASKKILFVAICRTLGIPARLNKENGNMSYFQDGTWVEIEVGVQQEEVVKNSTLTLKAEDETVHEYMKTYTVGRYVNGVYRTLWLETGDWAEGKMSYLVEAGEYRVITVNREASGTVHANLYYVAIKENETVELGVKLAEVNSAHQKEIVVKETNFMNTNGDVCELSEVIEDTRNIVAFLDAGAEPTEHLLNEMIEAKEQYLEQKPNVILVVEEAEDLENPTLQKTLQALPFVQVYVGYKKEDLVYLYEDFDILDKKFPLAFVMNKPMIASMAIAGYNVGIGTMLLKYLESK</sequence>
<dbReference type="SMART" id="SM00460">
    <property type="entry name" value="TGc"/>
    <property type="match status" value="1"/>
</dbReference>
<keyword evidence="1" id="KW-0812">Transmembrane</keyword>
<dbReference type="InterPro" id="IPR002931">
    <property type="entry name" value="Transglutaminase-like"/>
</dbReference>
<evidence type="ECO:0000259" key="2">
    <source>
        <dbReference type="SMART" id="SM00460"/>
    </source>
</evidence>
<dbReference type="Gene3D" id="3.10.620.30">
    <property type="match status" value="1"/>
</dbReference>
<gene>
    <name evidence="3" type="ORF">PBV87_00305</name>
</gene>
<reference evidence="3" key="1">
    <citation type="journal article" date="2023" name="Int. J. Syst. Evol. Microbiol.">
        <title>&lt;i&gt;Holtiella tumoricola&lt;/i&gt; gen. nov. sp. nov., isolated from a human clinical sample.</title>
        <authorList>
            <person name="Allen-Vercoe E."/>
            <person name="Daigneault M.C."/>
            <person name="Vancuren S.J."/>
            <person name="Cochrane K."/>
            <person name="O'Neal L.L."/>
            <person name="Sankaranarayanan K."/>
            <person name="Lawson P.A."/>
        </authorList>
    </citation>
    <scope>NUCLEOTIDE SEQUENCE</scope>
    <source>
        <strain evidence="3">CC70A</strain>
    </source>
</reference>
<keyword evidence="4" id="KW-1185">Reference proteome</keyword>
<dbReference type="AlphaFoldDB" id="A0AA42DJ93"/>
<feature type="transmembrane region" description="Helical" evidence="1">
    <location>
        <begin position="829"/>
        <end position="850"/>
    </location>
</feature>
<keyword evidence="1" id="KW-0472">Membrane</keyword>
<name>A0AA42DJ93_9FIRM</name>
<protein>
    <recommendedName>
        <fullName evidence="2">Transglutaminase-like domain-containing protein</fullName>
    </recommendedName>
</protein>
<dbReference type="PANTHER" id="PTHR35532">
    <property type="entry name" value="SIMILAR TO POLYHYDROXYALKANOATE DEPOLYMERASE"/>
    <property type="match status" value="1"/>
</dbReference>